<reference evidence="1 2" key="1">
    <citation type="submission" date="2018-11" db="EMBL/GenBank/DDBJ databases">
        <authorList>
            <consortium name="Pathogen Informatics"/>
        </authorList>
    </citation>
    <scope>NUCLEOTIDE SEQUENCE [LARGE SCALE GENOMIC DNA]</scope>
</reference>
<dbReference type="InterPro" id="IPR053041">
    <property type="entry name" value="Transglut-like_Superfamily_Mod"/>
</dbReference>
<accession>A0A3P7LZN2</accession>
<keyword evidence="2" id="KW-1185">Reference proteome</keyword>
<sequence length="139" mass="15422">MPTNNSKASMPNVHNYLIEAHTCHRMDGQVMPFPKQFMFWSRGCYLTAPTEGILGLDENGKLSKHPPYSLPFNVSIPKAVAVAVVVGGKWTELDSMGDCWKSSVQMKQHWGTEKKLTVLAKYAASDTAYSPLLEYSLAV</sequence>
<dbReference type="PANTHER" id="PTHR47020:SF1">
    <property type="entry name" value="HILLARIN"/>
    <property type="match status" value="1"/>
</dbReference>
<dbReference type="EMBL" id="UYRU01067853">
    <property type="protein sequence ID" value="VDN17077.1"/>
    <property type="molecule type" value="Genomic_DNA"/>
</dbReference>
<evidence type="ECO:0000313" key="2">
    <source>
        <dbReference type="Proteomes" id="UP000281553"/>
    </source>
</evidence>
<dbReference type="PANTHER" id="PTHR47020">
    <property type="entry name" value="HILLARIN"/>
    <property type="match status" value="1"/>
</dbReference>
<gene>
    <name evidence="1" type="ORF">DILT_LOCUS12836</name>
</gene>
<name>A0A3P7LZN2_DIBLA</name>
<dbReference type="AlphaFoldDB" id="A0A3P7LZN2"/>
<dbReference type="Proteomes" id="UP000281553">
    <property type="component" value="Unassembled WGS sequence"/>
</dbReference>
<evidence type="ECO:0000313" key="1">
    <source>
        <dbReference type="EMBL" id="VDN17077.1"/>
    </source>
</evidence>
<proteinExistence type="predicted"/>
<organism evidence="1 2">
    <name type="scientific">Dibothriocephalus latus</name>
    <name type="common">Fish tapeworm</name>
    <name type="synonym">Diphyllobothrium latum</name>
    <dbReference type="NCBI Taxonomy" id="60516"/>
    <lineage>
        <taxon>Eukaryota</taxon>
        <taxon>Metazoa</taxon>
        <taxon>Spiralia</taxon>
        <taxon>Lophotrochozoa</taxon>
        <taxon>Platyhelminthes</taxon>
        <taxon>Cestoda</taxon>
        <taxon>Eucestoda</taxon>
        <taxon>Diphyllobothriidea</taxon>
        <taxon>Diphyllobothriidae</taxon>
        <taxon>Dibothriocephalus</taxon>
    </lineage>
</organism>
<protein>
    <submittedName>
        <fullName evidence="1">Uncharacterized protein</fullName>
    </submittedName>
</protein>